<dbReference type="InterPro" id="IPR020449">
    <property type="entry name" value="Tscrpt_reg_AraC-type_HTH"/>
</dbReference>
<evidence type="ECO:0000256" key="1">
    <source>
        <dbReference type="ARBA" id="ARBA00023015"/>
    </source>
</evidence>
<dbReference type="Pfam" id="PF12833">
    <property type="entry name" value="HTH_18"/>
    <property type="match status" value="1"/>
</dbReference>
<dbReference type="InterPro" id="IPR018062">
    <property type="entry name" value="HTH_AraC-typ_CS"/>
</dbReference>
<evidence type="ECO:0000259" key="4">
    <source>
        <dbReference type="PROSITE" id="PS01124"/>
    </source>
</evidence>
<organism evidence="5 6">
    <name type="scientific">Paenibacillus pasadenensis</name>
    <dbReference type="NCBI Taxonomy" id="217090"/>
    <lineage>
        <taxon>Bacteria</taxon>
        <taxon>Bacillati</taxon>
        <taxon>Bacillota</taxon>
        <taxon>Bacilli</taxon>
        <taxon>Bacillales</taxon>
        <taxon>Paenibacillaceae</taxon>
        <taxon>Paenibacillus</taxon>
    </lineage>
</organism>
<dbReference type="InterPro" id="IPR003313">
    <property type="entry name" value="AraC-bd"/>
</dbReference>
<evidence type="ECO:0000313" key="5">
    <source>
        <dbReference type="EMBL" id="PLT45422.1"/>
    </source>
</evidence>
<dbReference type="GO" id="GO:0043565">
    <property type="term" value="F:sequence-specific DNA binding"/>
    <property type="evidence" value="ECO:0007669"/>
    <property type="project" value="InterPro"/>
</dbReference>
<protein>
    <submittedName>
        <fullName evidence="5">Two-component response regulator yesN</fullName>
    </submittedName>
</protein>
<evidence type="ECO:0000313" key="6">
    <source>
        <dbReference type="Proteomes" id="UP000234789"/>
    </source>
</evidence>
<dbReference type="Proteomes" id="UP000234789">
    <property type="component" value="Unassembled WGS sequence"/>
</dbReference>
<dbReference type="EMBL" id="NFEZ01000004">
    <property type="protein sequence ID" value="PLT45422.1"/>
    <property type="molecule type" value="Genomic_DNA"/>
</dbReference>
<dbReference type="GO" id="GO:0003700">
    <property type="term" value="F:DNA-binding transcription factor activity"/>
    <property type="evidence" value="ECO:0007669"/>
    <property type="project" value="InterPro"/>
</dbReference>
<dbReference type="PRINTS" id="PR00032">
    <property type="entry name" value="HTHARAC"/>
</dbReference>
<dbReference type="InterPro" id="IPR014710">
    <property type="entry name" value="RmlC-like_jellyroll"/>
</dbReference>
<dbReference type="Gene3D" id="2.60.120.10">
    <property type="entry name" value="Jelly Rolls"/>
    <property type="match status" value="1"/>
</dbReference>
<keyword evidence="1" id="KW-0805">Transcription regulation</keyword>
<keyword evidence="6" id="KW-1185">Reference proteome</keyword>
<dbReference type="InterPro" id="IPR018060">
    <property type="entry name" value="HTH_AraC"/>
</dbReference>
<dbReference type="PROSITE" id="PS01124">
    <property type="entry name" value="HTH_ARAC_FAMILY_2"/>
    <property type="match status" value="1"/>
</dbReference>
<dbReference type="PROSITE" id="PS00041">
    <property type="entry name" value="HTH_ARAC_FAMILY_1"/>
    <property type="match status" value="1"/>
</dbReference>
<dbReference type="SUPFAM" id="SSF51215">
    <property type="entry name" value="Regulatory protein AraC"/>
    <property type="match status" value="1"/>
</dbReference>
<dbReference type="PANTHER" id="PTHR43280">
    <property type="entry name" value="ARAC-FAMILY TRANSCRIPTIONAL REGULATOR"/>
    <property type="match status" value="1"/>
</dbReference>
<dbReference type="SMART" id="SM00342">
    <property type="entry name" value="HTH_ARAC"/>
    <property type="match status" value="1"/>
</dbReference>
<dbReference type="InterPro" id="IPR009057">
    <property type="entry name" value="Homeodomain-like_sf"/>
</dbReference>
<comment type="caution">
    <text evidence="5">The sequence shown here is derived from an EMBL/GenBank/DDBJ whole genome shotgun (WGS) entry which is preliminary data.</text>
</comment>
<dbReference type="Gene3D" id="1.10.10.60">
    <property type="entry name" value="Homeodomain-like"/>
    <property type="match status" value="2"/>
</dbReference>
<gene>
    <name evidence="5" type="ORF">B8V81_3853</name>
</gene>
<sequence length="304" mass="35338">MKTLLHYRMDSSQLPRVLFMEKVSVAPPHLHIRRKTEEFILYYVLAGEMHLNEEDRRFVLKPNDFLLLDPQREHWGTKSAPCTYFYIHFRHGDMEERTEAVDELKHALIADRLTALKTHECDADKPSSSKLVLPKTFSSKPTGTAVSLLHKLREVHHNRLEHFQSMSGMVLLELLITLSRELTASFLFNEHSIAKTRSTRMIHDLLAYFQQDYSLPISGASLEERYKCNFDHLNRLFKRTTGTTILAYLNEVRISKAKQMLYDGSGSISEIAEKCGFKDVYYFSKVFKKYTGLAPGLFARNRSW</sequence>
<dbReference type="SUPFAM" id="SSF46689">
    <property type="entry name" value="Homeodomain-like"/>
    <property type="match status" value="1"/>
</dbReference>
<dbReference type="RefSeq" id="WP_180968490.1">
    <property type="nucleotide sequence ID" value="NZ_NFEZ01000004.1"/>
</dbReference>
<dbReference type="PANTHER" id="PTHR43280:SF28">
    <property type="entry name" value="HTH-TYPE TRANSCRIPTIONAL ACTIVATOR RHAS"/>
    <property type="match status" value="1"/>
</dbReference>
<evidence type="ECO:0000256" key="2">
    <source>
        <dbReference type="ARBA" id="ARBA00023125"/>
    </source>
</evidence>
<dbReference type="AlphaFoldDB" id="A0A2N5N533"/>
<evidence type="ECO:0000256" key="3">
    <source>
        <dbReference type="ARBA" id="ARBA00023163"/>
    </source>
</evidence>
<name>A0A2N5N533_9BACL</name>
<dbReference type="InterPro" id="IPR037923">
    <property type="entry name" value="HTH-like"/>
</dbReference>
<reference evidence="5 6" key="1">
    <citation type="submission" date="2017-05" db="EMBL/GenBank/DDBJ databases">
        <title>Functional genome analysis of Paenibacillus pasadenensis strain R16: insights on endophytic life style and antifungal activity.</title>
        <authorList>
            <person name="Passera A."/>
            <person name="Marcolungo L."/>
            <person name="Casati P."/>
            <person name="Brasca M."/>
            <person name="Quaglino F."/>
            <person name="Delledonne M."/>
        </authorList>
    </citation>
    <scope>NUCLEOTIDE SEQUENCE [LARGE SCALE GENOMIC DNA]</scope>
    <source>
        <strain evidence="5 6">R16</strain>
    </source>
</reference>
<keyword evidence="2" id="KW-0238">DNA-binding</keyword>
<keyword evidence="3" id="KW-0804">Transcription</keyword>
<feature type="domain" description="HTH araC/xylS-type" evidence="4">
    <location>
        <begin position="203"/>
        <end position="301"/>
    </location>
</feature>
<proteinExistence type="predicted"/>
<accession>A0A2N5N533</accession>
<dbReference type="Pfam" id="PF02311">
    <property type="entry name" value="AraC_binding"/>
    <property type="match status" value="1"/>
</dbReference>